<feature type="compositionally biased region" description="Pro residues" evidence="2">
    <location>
        <begin position="52"/>
        <end position="66"/>
    </location>
</feature>
<dbReference type="InterPro" id="IPR008258">
    <property type="entry name" value="Transglycosylase_SLT_dom_1"/>
</dbReference>
<sequence>MHARQPRAPRWRWVVMGIALLGLVALFGRLPRPLPLPSPTPAATSTATVTPSPVPSPTPTPTPVPSPSEWLMRARAAMRAGAFEEAAAAYAAALQGPLSMEQAGEAWVGIGRALLAAEQPAEAAQRLSQAPLDTLPPEWARQVWALLGDARRQAGDPAGAAEAYARALASGSPLTVELRMRRARALQEAGRWEAAAAELRAALPAARDRSQEAAIREQLAETMEALQAYPAALEQYQAILSFAQNPAYRAYIEWRAAQALLNAGQTSEAYARLQRLIREAPDTVGAYNALVRLVEAGIPVPDDLRGQIDYFAGQCLPAVQAFERWIAAHPEHGDAHYYAALCYRALGNMTAAHAHLDALLRDHPEASHWADGWLEKGRLWVQSGATDAAVALWQRFLARFPNHPFAPRLLWEAGRLLERNGAEASAAAFYRQLVERFPADARAPEAWHRLGVLAYARGDLDSAAAAWETLRGRYPDSPWALTAQFWLGKVTWARGDRERAASEWREVAARAAGRFLGERARMLLNGQEALGGDLSTAFPDPESGREEAEAWLLARLGITDTAVLRNPPFSSDPAWLAGEEAWRMGWVEEARQLWTRVRQRLDGDPLALYQLTLAFRERGADALSLQAAARMLARLGIRPQEAPPFLARLAYPTPYLEQVLAEAQRYSLDPLLLYALMRQESLFDPYAVSSAQARGLMQIIPPTARAIAGALDQPYRETWLYRPQVNIAFGAYYLARQRDRFGGNLWVALAAYNGGPGNAAQWWEAARGDVDLFYERITLEETRRYLERILEHLAVYRRLYASHGEG</sequence>
<dbReference type="SUPFAM" id="SSF48452">
    <property type="entry name" value="TPR-like"/>
    <property type="match status" value="3"/>
</dbReference>
<dbReference type="InterPro" id="IPR000189">
    <property type="entry name" value="Transglyc_AS"/>
</dbReference>
<dbReference type="Gene3D" id="1.10.530.10">
    <property type="match status" value="1"/>
</dbReference>
<dbReference type="AlphaFoldDB" id="A0A2H5Y3Y7"/>
<comment type="caution">
    <text evidence="5">The sequence shown here is derived from an EMBL/GenBank/DDBJ whole genome shotgun (WGS) entry which is preliminary data.</text>
</comment>
<dbReference type="Gene3D" id="1.25.40.10">
    <property type="entry name" value="Tetratricopeptide repeat domain"/>
    <property type="match status" value="4"/>
</dbReference>
<name>A0A2H5Y3Y7_9CHLR</name>
<keyword evidence="3" id="KW-0812">Transmembrane</keyword>
<feature type="transmembrane region" description="Helical" evidence="3">
    <location>
        <begin position="12"/>
        <end position="30"/>
    </location>
</feature>
<comment type="similarity">
    <text evidence="1">Belongs to the transglycosylase Slt family.</text>
</comment>
<protein>
    <submittedName>
        <fullName evidence="5">Soluble lytic murein transglycosylase</fullName>
        <ecNumber evidence="5">4.2.2.-</ecNumber>
    </submittedName>
</protein>
<dbReference type="SUPFAM" id="SSF53955">
    <property type="entry name" value="Lysozyme-like"/>
    <property type="match status" value="1"/>
</dbReference>
<keyword evidence="5" id="KW-0456">Lyase</keyword>
<evidence type="ECO:0000256" key="1">
    <source>
        <dbReference type="ARBA" id="ARBA00007734"/>
    </source>
</evidence>
<dbReference type="Pfam" id="PF13432">
    <property type="entry name" value="TPR_16"/>
    <property type="match status" value="5"/>
</dbReference>
<dbReference type="PANTHER" id="PTHR37423:SF5">
    <property type="entry name" value="SOLUBLE LYTIC MUREIN TRANSGLYCOSYLASE"/>
    <property type="match status" value="1"/>
</dbReference>
<dbReference type="GO" id="GO:0008933">
    <property type="term" value="F:peptidoglycan lytic transglycosylase activity"/>
    <property type="evidence" value="ECO:0007669"/>
    <property type="project" value="InterPro"/>
</dbReference>
<feature type="compositionally biased region" description="Low complexity" evidence="2">
    <location>
        <begin position="41"/>
        <end position="51"/>
    </location>
</feature>
<dbReference type="SMART" id="SM00028">
    <property type="entry name" value="TPR"/>
    <property type="match status" value="9"/>
</dbReference>
<dbReference type="Pfam" id="PF13174">
    <property type="entry name" value="TPR_6"/>
    <property type="match status" value="1"/>
</dbReference>
<dbReference type="PANTHER" id="PTHR37423">
    <property type="entry name" value="SOLUBLE LYTIC MUREIN TRANSGLYCOSYLASE-RELATED"/>
    <property type="match status" value="1"/>
</dbReference>
<proteinExistence type="inferred from homology"/>
<dbReference type="EC" id="4.2.2.-" evidence="5"/>
<evidence type="ECO:0000256" key="3">
    <source>
        <dbReference type="SAM" id="Phobius"/>
    </source>
</evidence>
<evidence type="ECO:0000259" key="4">
    <source>
        <dbReference type="Pfam" id="PF01464"/>
    </source>
</evidence>
<evidence type="ECO:0000313" key="6">
    <source>
        <dbReference type="Proteomes" id="UP000236642"/>
    </source>
</evidence>
<organism evidence="5 6">
    <name type="scientific">Candidatus Thermoflexus japonica</name>
    <dbReference type="NCBI Taxonomy" id="2035417"/>
    <lineage>
        <taxon>Bacteria</taxon>
        <taxon>Bacillati</taxon>
        <taxon>Chloroflexota</taxon>
        <taxon>Thermoflexia</taxon>
        <taxon>Thermoflexales</taxon>
        <taxon>Thermoflexaceae</taxon>
        <taxon>Thermoflexus</taxon>
    </lineage>
</organism>
<dbReference type="PROSITE" id="PS00922">
    <property type="entry name" value="TRANSGLYCOSYLASE"/>
    <property type="match status" value="1"/>
</dbReference>
<reference evidence="6" key="1">
    <citation type="submission" date="2017-09" db="EMBL/GenBank/DDBJ databases">
        <title>Metaegenomics of thermophilic ammonia-oxidizing enrichment culture.</title>
        <authorList>
            <person name="Kato S."/>
            <person name="Suzuki K."/>
        </authorList>
    </citation>
    <scope>NUCLEOTIDE SEQUENCE [LARGE SCALE GENOMIC DNA]</scope>
</reference>
<accession>A0A2H5Y3Y7</accession>
<evidence type="ECO:0000313" key="5">
    <source>
        <dbReference type="EMBL" id="GBD08163.1"/>
    </source>
</evidence>
<keyword evidence="3" id="KW-1133">Transmembrane helix</keyword>
<dbReference type="EMBL" id="BEHY01000005">
    <property type="protein sequence ID" value="GBD08163.1"/>
    <property type="molecule type" value="Genomic_DNA"/>
</dbReference>
<dbReference type="Proteomes" id="UP000236642">
    <property type="component" value="Unassembled WGS sequence"/>
</dbReference>
<dbReference type="GO" id="GO:0016020">
    <property type="term" value="C:membrane"/>
    <property type="evidence" value="ECO:0007669"/>
    <property type="project" value="InterPro"/>
</dbReference>
<dbReference type="Pfam" id="PF01464">
    <property type="entry name" value="SLT"/>
    <property type="match status" value="1"/>
</dbReference>
<keyword evidence="3" id="KW-0472">Membrane</keyword>
<dbReference type="InterPro" id="IPR019734">
    <property type="entry name" value="TPR_rpt"/>
</dbReference>
<dbReference type="GO" id="GO:0000270">
    <property type="term" value="P:peptidoglycan metabolic process"/>
    <property type="evidence" value="ECO:0007669"/>
    <property type="project" value="InterPro"/>
</dbReference>
<feature type="domain" description="Transglycosylase SLT" evidence="4">
    <location>
        <begin position="661"/>
        <end position="766"/>
    </location>
</feature>
<dbReference type="InterPro" id="IPR023346">
    <property type="entry name" value="Lysozyme-like_dom_sf"/>
</dbReference>
<dbReference type="InterPro" id="IPR011990">
    <property type="entry name" value="TPR-like_helical_dom_sf"/>
</dbReference>
<gene>
    <name evidence="5" type="primary">slt</name>
    <name evidence="5" type="ORF">HRbin22_00396</name>
</gene>
<feature type="region of interest" description="Disordered" evidence="2">
    <location>
        <begin position="38"/>
        <end position="68"/>
    </location>
</feature>
<evidence type="ECO:0000256" key="2">
    <source>
        <dbReference type="SAM" id="MobiDB-lite"/>
    </source>
</evidence>
<dbReference type="CDD" id="cd13401">
    <property type="entry name" value="Slt70-like"/>
    <property type="match status" value="1"/>
</dbReference>